<evidence type="ECO:0000313" key="1">
    <source>
        <dbReference type="EMBL" id="PNV67675.1"/>
    </source>
</evidence>
<comment type="caution">
    <text evidence="1">The sequence shown here is derived from an EMBL/GenBank/DDBJ whole genome shotgun (WGS) entry which is preliminary data.</text>
</comment>
<gene>
    <name evidence="1" type="ORF">C2L71_06400</name>
</gene>
<organism evidence="1 2">
    <name type="scientific">Enteroscipio rubneri</name>
    <dbReference type="NCBI Taxonomy" id="2070686"/>
    <lineage>
        <taxon>Bacteria</taxon>
        <taxon>Bacillati</taxon>
        <taxon>Actinomycetota</taxon>
        <taxon>Coriobacteriia</taxon>
        <taxon>Eggerthellales</taxon>
        <taxon>Eggerthellaceae</taxon>
        <taxon>Enteroscipio</taxon>
    </lineage>
</organism>
<reference evidence="2" key="1">
    <citation type="submission" date="2018-01" db="EMBL/GenBank/DDBJ databases">
        <title>Rubneribacter badeniensis gen. nov., sp. nov., and Colonibacter rubneri, gen. nov., sp. nov., WGS of new members of the Eggerthellaceae.</title>
        <authorList>
            <person name="Danylec N."/>
            <person name="Stoll D.A."/>
            <person name="Doetsch A."/>
            <person name="Kulling S.E."/>
            <person name="Huch M."/>
        </authorList>
    </citation>
    <scope>NUCLEOTIDE SEQUENCE [LARGE SCALE GENOMIC DNA]</scope>
    <source>
        <strain evidence="2">ResAG-96</strain>
    </source>
</reference>
<dbReference type="RefSeq" id="WP_103264960.1">
    <property type="nucleotide sequence ID" value="NZ_CABMLE010000006.1"/>
</dbReference>
<name>A0A2K2UBG4_9ACTN</name>
<dbReference type="AlphaFoldDB" id="A0A2K2UBG4"/>
<keyword evidence="2" id="KW-1185">Reference proteome</keyword>
<accession>A0A2K2UBG4</accession>
<protein>
    <submittedName>
        <fullName evidence="1">Uncharacterized protein</fullName>
    </submittedName>
</protein>
<sequence>MGLIYGKVDMGRLEYVNENELVFSEPRMPLSPICGSRILEDINNLRTWRDFMTLCNKYGDWLCYEPFLNKKMGAFSMSIGHDIVSAAGMLKGNLVSAADAFEGVEYLDRFSSDIHGDEANAVYNSFVTCVHGGVYPYRVIETRQMLKYLRLFPFVLTLAAIANDKHNGGGIVEVGECVILKLGEEPGMACPVYITLPEELAEDDMRTLFFTDDANFSQLPEAEALAERQRLSEAAGCSRNAPDLSKRVRVFVFDLAPTLTLSDEDRSYAVRQACGTLACFVLARIGFGESSLRFINGKAVTDEGATIFQVIAQAAKEILLDDDVILCEVCSRPVLTNKDRGTPSKICRVGSCKTTASARRKTRVEQLAASGVPVEDAVSELGEQYRQSIERWFENYVSTSALGALE</sequence>
<dbReference type="Proteomes" id="UP000236197">
    <property type="component" value="Unassembled WGS sequence"/>
</dbReference>
<proteinExistence type="predicted"/>
<evidence type="ECO:0000313" key="2">
    <source>
        <dbReference type="Proteomes" id="UP000236197"/>
    </source>
</evidence>
<dbReference type="EMBL" id="PPEK01000006">
    <property type="protein sequence ID" value="PNV67675.1"/>
    <property type="molecule type" value="Genomic_DNA"/>
</dbReference>